<keyword evidence="3" id="KW-1185">Reference proteome</keyword>
<dbReference type="Proteomes" id="UP000237347">
    <property type="component" value="Unassembled WGS sequence"/>
</dbReference>
<keyword evidence="1" id="KW-0812">Transmembrane</keyword>
<organism evidence="2 3">
    <name type="scientific">Quercus suber</name>
    <name type="common">Cork oak</name>
    <dbReference type="NCBI Taxonomy" id="58331"/>
    <lineage>
        <taxon>Eukaryota</taxon>
        <taxon>Viridiplantae</taxon>
        <taxon>Streptophyta</taxon>
        <taxon>Embryophyta</taxon>
        <taxon>Tracheophyta</taxon>
        <taxon>Spermatophyta</taxon>
        <taxon>Magnoliopsida</taxon>
        <taxon>eudicotyledons</taxon>
        <taxon>Gunneridae</taxon>
        <taxon>Pentapetalae</taxon>
        <taxon>rosids</taxon>
        <taxon>fabids</taxon>
        <taxon>Fagales</taxon>
        <taxon>Fagaceae</taxon>
        <taxon>Quercus</taxon>
    </lineage>
</organism>
<accession>A0AAW0J1N0</accession>
<keyword evidence="1" id="KW-0472">Membrane</keyword>
<evidence type="ECO:0000313" key="3">
    <source>
        <dbReference type="Proteomes" id="UP000237347"/>
    </source>
</evidence>
<sequence length="32" mass="3751">MFFFPLAKAINLYAIFISYIFLISLIFPILIP</sequence>
<keyword evidence="1" id="KW-1133">Transmembrane helix</keyword>
<evidence type="ECO:0000256" key="1">
    <source>
        <dbReference type="SAM" id="Phobius"/>
    </source>
</evidence>
<name>A0AAW0J1N0_QUESU</name>
<dbReference type="AlphaFoldDB" id="A0AAW0J1N0"/>
<evidence type="ECO:0000313" key="2">
    <source>
        <dbReference type="EMBL" id="KAK7820417.1"/>
    </source>
</evidence>
<comment type="caution">
    <text evidence="2">The sequence shown here is derived from an EMBL/GenBank/DDBJ whole genome shotgun (WGS) entry which is preliminary data.</text>
</comment>
<feature type="transmembrane region" description="Helical" evidence="1">
    <location>
        <begin position="12"/>
        <end position="31"/>
    </location>
</feature>
<reference evidence="2 3" key="1">
    <citation type="journal article" date="2018" name="Sci. Data">
        <title>The draft genome sequence of cork oak.</title>
        <authorList>
            <person name="Ramos A.M."/>
            <person name="Usie A."/>
            <person name="Barbosa P."/>
            <person name="Barros P.M."/>
            <person name="Capote T."/>
            <person name="Chaves I."/>
            <person name="Simoes F."/>
            <person name="Abreu I."/>
            <person name="Carrasquinho I."/>
            <person name="Faro C."/>
            <person name="Guimaraes J.B."/>
            <person name="Mendonca D."/>
            <person name="Nobrega F."/>
            <person name="Rodrigues L."/>
            <person name="Saibo N.J.M."/>
            <person name="Varela M.C."/>
            <person name="Egas C."/>
            <person name="Matos J."/>
            <person name="Miguel C.M."/>
            <person name="Oliveira M.M."/>
            <person name="Ricardo C.P."/>
            <person name="Goncalves S."/>
        </authorList>
    </citation>
    <scope>NUCLEOTIDE SEQUENCE [LARGE SCALE GENOMIC DNA]</scope>
    <source>
        <strain evidence="3">cv. HL8</strain>
    </source>
</reference>
<proteinExistence type="predicted"/>
<dbReference type="EMBL" id="PKMF04000741">
    <property type="protein sequence ID" value="KAK7820417.1"/>
    <property type="molecule type" value="Genomic_DNA"/>
</dbReference>
<protein>
    <submittedName>
        <fullName evidence="2">Uncharacterized protein</fullName>
    </submittedName>
</protein>
<gene>
    <name evidence="2" type="ORF">CFP56_038918</name>
</gene>